<feature type="compositionally biased region" description="Basic residues" evidence="1">
    <location>
        <begin position="64"/>
        <end position="74"/>
    </location>
</feature>
<sequence length="86" mass="9647">MNRFLLLTLVLVGVAATFVSTDQDQIRKMDNTRQVVPVHNEEDHSKKATDGCGKKEICLCGQRRSKIPRQKGGPRRPQSTCPQKEA</sequence>
<feature type="region of interest" description="Disordered" evidence="1">
    <location>
        <begin position="64"/>
        <end position="86"/>
    </location>
</feature>
<evidence type="ECO:0000313" key="4">
    <source>
        <dbReference type="Proteomes" id="UP000192578"/>
    </source>
</evidence>
<protein>
    <submittedName>
        <fullName evidence="3">Uncharacterized protein</fullName>
    </submittedName>
</protein>
<evidence type="ECO:0000256" key="1">
    <source>
        <dbReference type="SAM" id="MobiDB-lite"/>
    </source>
</evidence>
<feature type="signal peptide" evidence="2">
    <location>
        <begin position="1"/>
        <end position="21"/>
    </location>
</feature>
<keyword evidence="2" id="KW-0732">Signal</keyword>
<name>A0A1W0WI58_HYPEX</name>
<reference evidence="4" key="1">
    <citation type="submission" date="2017-01" db="EMBL/GenBank/DDBJ databases">
        <title>Comparative genomics of anhydrobiosis in the tardigrade Hypsibius dujardini.</title>
        <authorList>
            <person name="Yoshida Y."/>
            <person name="Koutsovoulos G."/>
            <person name="Laetsch D."/>
            <person name="Stevens L."/>
            <person name="Kumar S."/>
            <person name="Horikawa D."/>
            <person name="Ishino K."/>
            <person name="Komine S."/>
            <person name="Tomita M."/>
            <person name="Blaxter M."/>
            <person name="Arakawa K."/>
        </authorList>
    </citation>
    <scope>NUCLEOTIDE SEQUENCE [LARGE SCALE GENOMIC DNA]</scope>
    <source>
        <strain evidence="4">Z151</strain>
    </source>
</reference>
<feature type="compositionally biased region" description="Polar residues" evidence="1">
    <location>
        <begin position="77"/>
        <end position="86"/>
    </location>
</feature>
<feature type="chain" id="PRO_5013229737" evidence="2">
    <location>
        <begin position="22"/>
        <end position="86"/>
    </location>
</feature>
<evidence type="ECO:0000256" key="2">
    <source>
        <dbReference type="SAM" id="SignalP"/>
    </source>
</evidence>
<dbReference type="Proteomes" id="UP000192578">
    <property type="component" value="Unassembled WGS sequence"/>
</dbReference>
<comment type="caution">
    <text evidence="3">The sequence shown here is derived from an EMBL/GenBank/DDBJ whole genome shotgun (WGS) entry which is preliminary data.</text>
</comment>
<keyword evidence="4" id="KW-1185">Reference proteome</keyword>
<accession>A0A1W0WI58</accession>
<dbReference type="AlphaFoldDB" id="A0A1W0WI58"/>
<organism evidence="3 4">
    <name type="scientific">Hypsibius exemplaris</name>
    <name type="common">Freshwater tardigrade</name>
    <dbReference type="NCBI Taxonomy" id="2072580"/>
    <lineage>
        <taxon>Eukaryota</taxon>
        <taxon>Metazoa</taxon>
        <taxon>Ecdysozoa</taxon>
        <taxon>Tardigrada</taxon>
        <taxon>Eutardigrada</taxon>
        <taxon>Parachela</taxon>
        <taxon>Hypsibioidea</taxon>
        <taxon>Hypsibiidae</taxon>
        <taxon>Hypsibius</taxon>
    </lineage>
</organism>
<evidence type="ECO:0000313" key="3">
    <source>
        <dbReference type="EMBL" id="OQV14894.1"/>
    </source>
</evidence>
<gene>
    <name evidence="3" type="ORF">BV898_10926</name>
</gene>
<proteinExistence type="predicted"/>
<dbReference type="EMBL" id="MTYJ01000097">
    <property type="protein sequence ID" value="OQV14894.1"/>
    <property type="molecule type" value="Genomic_DNA"/>
</dbReference>